<dbReference type="InterPro" id="IPR002102">
    <property type="entry name" value="Cohesin_dom"/>
</dbReference>
<dbReference type="Gene3D" id="2.60.40.680">
    <property type="match status" value="1"/>
</dbReference>
<dbReference type="SUPFAM" id="SSF49384">
    <property type="entry name" value="Carbohydrate-binding domain"/>
    <property type="match status" value="1"/>
</dbReference>
<organism evidence="3">
    <name type="scientific">candidate division WOR-3 bacterium</name>
    <dbReference type="NCBI Taxonomy" id="2052148"/>
    <lineage>
        <taxon>Bacteria</taxon>
        <taxon>Bacteria division WOR-3</taxon>
    </lineage>
</organism>
<evidence type="ECO:0000259" key="2">
    <source>
        <dbReference type="Pfam" id="PF00963"/>
    </source>
</evidence>
<gene>
    <name evidence="3" type="ORF">ENX68_07430</name>
</gene>
<evidence type="ECO:0000313" key="3">
    <source>
        <dbReference type="EMBL" id="HGE78808.1"/>
    </source>
</evidence>
<name>A0A7V3VUK7_UNCW3</name>
<dbReference type="GO" id="GO:0000272">
    <property type="term" value="P:polysaccharide catabolic process"/>
    <property type="evidence" value="ECO:0007669"/>
    <property type="project" value="InterPro"/>
</dbReference>
<reference evidence="3" key="1">
    <citation type="journal article" date="2020" name="mSystems">
        <title>Genome- and Community-Level Interaction Insights into Carbon Utilization and Element Cycling Functions of Hydrothermarchaeota in Hydrothermal Sediment.</title>
        <authorList>
            <person name="Zhou Z."/>
            <person name="Liu Y."/>
            <person name="Xu W."/>
            <person name="Pan J."/>
            <person name="Luo Z.H."/>
            <person name="Li M."/>
        </authorList>
    </citation>
    <scope>NUCLEOTIDE SEQUENCE [LARGE SCALE GENOMIC DNA]</scope>
    <source>
        <strain evidence="3">SpSt-961</strain>
    </source>
</reference>
<comment type="caution">
    <text evidence="3">The sequence shown here is derived from an EMBL/GenBank/DDBJ whole genome shotgun (WGS) entry which is preliminary data.</text>
</comment>
<feature type="chain" id="PRO_5030724379" description="Cohesin domain-containing protein" evidence="1">
    <location>
        <begin position="23"/>
        <end position="661"/>
    </location>
</feature>
<dbReference type="AlphaFoldDB" id="A0A7V3VUK7"/>
<feature type="domain" description="Cohesin" evidence="2">
    <location>
        <begin position="35"/>
        <end position="132"/>
    </location>
</feature>
<dbReference type="InterPro" id="IPR008965">
    <property type="entry name" value="CBM2/CBM3_carb-bd_dom_sf"/>
</dbReference>
<dbReference type="Pfam" id="PF00963">
    <property type="entry name" value="Cohesin"/>
    <property type="match status" value="1"/>
</dbReference>
<proteinExistence type="predicted"/>
<feature type="signal peptide" evidence="1">
    <location>
        <begin position="1"/>
        <end position="22"/>
    </location>
</feature>
<dbReference type="GO" id="GO:0030246">
    <property type="term" value="F:carbohydrate binding"/>
    <property type="evidence" value="ECO:0007669"/>
    <property type="project" value="InterPro"/>
</dbReference>
<dbReference type="CDD" id="cd08547">
    <property type="entry name" value="Type_II_cohesin"/>
    <property type="match status" value="1"/>
</dbReference>
<dbReference type="Gene3D" id="2.60.40.4070">
    <property type="match status" value="1"/>
</dbReference>
<keyword evidence="1" id="KW-0732">Signal</keyword>
<dbReference type="EMBL" id="DTOZ01000182">
    <property type="protein sequence ID" value="HGE78808.1"/>
    <property type="molecule type" value="Genomic_DNA"/>
</dbReference>
<evidence type="ECO:0000256" key="1">
    <source>
        <dbReference type="SAM" id="SignalP"/>
    </source>
</evidence>
<sequence length="661" mass="73810">MKTKFLLKIALFALMYAGLAKGQTVMFIDPPVVPAMAPGDTFWISLNIADVVNLQTWQAYITFNPQICTVLVVTEGPFLKRGGASTSFQKDIVYSNPAHILCGSVRGFGNYPGTWGSGTLARMKFKVKSSGSFVFNIERFSRQNYYHEESFLWGNDTIRTEFYSIPFLTVDGYYGLQSVGNSRTEILISNAPNHQEVPAVAWADTQYLAVWQDKRSVTPQYDVYGQRISRSGTLCDTNFAITNTMSFSETSPSICWNDSVWMVVYKWSYSQDTISDDHNLYCKFITANGSPGTQRTICRAPSIQRMPAIASNGGGRQLVVWEDYRKGQASGDADIFGKIINRSGDSLTQSFVICNDSNCQFSPHVVWGDNKFLVVWSDNASEIYGRFVDSLGNTISSKFLISSSGTGTMWKIFPRVAFSGNNFLVVWCQEYVDIIHGYYSDIYGQCVSLDGALLDSSFSICNEEHYQTAANIFWNGTEYVVLWQDERNGCADIYGQRICADGTFIGTNFSIASSPYNQIFPAGASDHSNSILAIWADYRNSQNYDIWGYIGSEIGIRSENKNQDLTANPAIAVHPNPFSKTTEIQLMVNNLLPSIVRIYDVTGRLVREFDHLSPKLCGISTFSSVVWDGKDNTGKELPGGIYFIYFETPEAKGRIKAVKIQ</sequence>
<accession>A0A7V3VUK7</accession>
<protein>
    <recommendedName>
        <fullName evidence="2">Cohesin domain-containing protein</fullName>
    </recommendedName>
</protein>